<dbReference type="GO" id="GO:0005886">
    <property type="term" value="C:plasma membrane"/>
    <property type="evidence" value="ECO:0007669"/>
    <property type="project" value="TreeGrafter"/>
</dbReference>
<dbReference type="SUPFAM" id="SSF55073">
    <property type="entry name" value="Nucleotide cyclase"/>
    <property type="match status" value="1"/>
</dbReference>
<dbReference type="EC" id="2.7.7.65" evidence="1"/>
<dbReference type="GO" id="GO:0043709">
    <property type="term" value="P:cell adhesion involved in single-species biofilm formation"/>
    <property type="evidence" value="ECO:0007669"/>
    <property type="project" value="TreeGrafter"/>
</dbReference>
<sequence length="383" mass="42773">MKDALLTQLFANSPVPALVCKRDSAKWNNEAFDHLTKPEKRALAHWACSEQGRCTLIEGRVFTRVQVEAYSLISAAPPADLELTRKLTQTLLEKLKQGSDPFYALPEILSRHLGWSEAKGVKLSTDNTLVRVGDYREGEYQAPKTLSLDSDPAARLYTGNIETCLIHEDETDQDSWFALRVDSSAGNPLGHFWLGKPNEGSSPLVNSLQLVQHCILLSTAWLSRTETAEQPRTLPGDTLTGLATREALDRLLQQCEHQYREHNQDFLLAMIDIDGLSAVNQSKGQRAGDDVLHQFADHLRHICRASDRLFRFGGDEFVILFHHDDLSPPLHERLERINARMSKTLGQPFHSSYGTAALSQARGSGDELLLLADSQLRKAKSSN</sequence>
<dbReference type="Gene3D" id="3.30.70.270">
    <property type="match status" value="1"/>
</dbReference>
<dbReference type="InterPro" id="IPR000160">
    <property type="entry name" value="GGDEF_dom"/>
</dbReference>
<reference evidence="4 5" key="1">
    <citation type="submission" date="2017-01" db="EMBL/GenBank/DDBJ databases">
        <authorList>
            <person name="Mah S.A."/>
            <person name="Swanson W.J."/>
            <person name="Moy G.W."/>
            <person name="Vacquier V.D."/>
        </authorList>
    </citation>
    <scope>NUCLEOTIDE SEQUENCE [LARGE SCALE GENOMIC DNA]</scope>
    <source>
        <strain evidence="4 5">DSM 7027</strain>
    </source>
</reference>
<protein>
    <recommendedName>
        <fullName evidence="1">diguanylate cyclase</fullName>
        <ecNumber evidence="1">2.7.7.65</ecNumber>
    </recommendedName>
</protein>
<accession>A0A1N6Q0Z4</accession>
<evidence type="ECO:0000313" key="4">
    <source>
        <dbReference type="EMBL" id="SIQ10212.1"/>
    </source>
</evidence>
<dbReference type="InterPro" id="IPR050469">
    <property type="entry name" value="Diguanylate_Cyclase"/>
</dbReference>
<comment type="catalytic activity">
    <reaction evidence="2">
        <text>2 GTP = 3',3'-c-di-GMP + 2 diphosphate</text>
        <dbReference type="Rhea" id="RHEA:24898"/>
        <dbReference type="ChEBI" id="CHEBI:33019"/>
        <dbReference type="ChEBI" id="CHEBI:37565"/>
        <dbReference type="ChEBI" id="CHEBI:58805"/>
        <dbReference type="EC" id="2.7.7.65"/>
    </reaction>
</comment>
<dbReference type="Pfam" id="PF00990">
    <property type="entry name" value="GGDEF"/>
    <property type="match status" value="1"/>
</dbReference>
<gene>
    <name evidence="4" type="ORF">SAMN05421647_102176</name>
</gene>
<name>A0A1N6Q0Z4_9GAMM</name>
<dbReference type="Proteomes" id="UP000186895">
    <property type="component" value="Unassembled WGS sequence"/>
</dbReference>
<keyword evidence="5" id="KW-1185">Reference proteome</keyword>
<proteinExistence type="predicted"/>
<dbReference type="InterPro" id="IPR043128">
    <property type="entry name" value="Rev_trsase/Diguanyl_cyclase"/>
</dbReference>
<feature type="domain" description="GGDEF" evidence="3">
    <location>
        <begin position="264"/>
        <end position="383"/>
    </location>
</feature>
<organism evidence="4 5">
    <name type="scientific">Marinobacterium stanieri</name>
    <dbReference type="NCBI Taxonomy" id="49186"/>
    <lineage>
        <taxon>Bacteria</taxon>
        <taxon>Pseudomonadati</taxon>
        <taxon>Pseudomonadota</taxon>
        <taxon>Gammaproteobacteria</taxon>
        <taxon>Oceanospirillales</taxon>
        <taxon>Oceanospirillaceae</taxon>
        <taxon>Marinobacterium</taxon>
    </lineage>
</organism>
<dbReference type="eggNOG" id="COG2199">
    <property type="taxonomic scope" value="Bacteria"/>
</dbReference>
<dbReference type="GO" id="GO:0052621">
    <property type="term" value="F:diguanylate cyclase activity"/>
    <property type="evidence" value="ECO:0007669"/>
    <property type="project" value="UniProtKB-EC"/>
</dbReference>
<dbReference type="PANTHER" id="PTHR45138:SF9">
    <property type="entry name" value="DIGUANYLATE CYCLASE DGCM-RELATED"/>
    <property type="match status" value="1"/>
</dbReference>
<dbReference type="PROSITE" id="PS50887">
    <property type="entry name" value="GGDEF"/>
    <property type="match status" value="1"/>
</dbReference>
<dbReference type="AlphaFoldDB" id="A0A1N6Q0Z4"/>
<dbReference type="CDD" id="cd01949">
    <property type="entry name" value="GGDEF"/>
    <property type="match status" value="1"/>
</dbReference>
<dbReference type="GO" id="GO:1902201">
    <property type="term" value="P:negative regulation of bacterial-type flagellum-dependent cell motility"/>
    <property type="evidence" value="ECO:0007669"/>
    <property type="project" value="TreeGrafter"/>
</dbReference>
<dbReference type="SMART" id="SM00267">
    <property type="entry name" value="GGDEF"/>
    <property type="match status" value="1"/>
</dbReference>
<evidence type="ECO:0000256" key="1">
    <source>
        <dbReference type="ARBA" id="ARBA00012528"/>
    </source>
</evidence>
<evidence type="ECO:0000256" key="2">
    <source>
        <dbReference type="ARBA" id="ARBA00034247"/>
    </source>
</evidence>
<evidence type="ECO:0000259" key="3">
    <source>
        <dbReference type="PROSITE" id="PS50887"/>
    </source>
</evidence>
<dbReference type="EMBL" id="FTMN01000002">
    <property type="protein sequence ID" value="SIQ10212.1"/>
    <property type="molecule type" value="Genomic_DNA"/>
</dbReference>
<evidence type="ECO:0000313" key="5">
    <source>
        <dbReference type="Proteomes" id="UP000186895"/>
    </source>
</evidence>
<dbReference type="STRING" id="49186.SAMN05421647_102176"/>
<dbReference type="InterPro" id="IPR029787">
    <property type="entry name" value="Nucleotide_cyclase"/>
</dbReference>
<dbReference type="NCBIfam" id="TIGR00254">
    <property type="entry name" value="GGDEF"/>
    <property type="match status" value="1"/>
</dbReference>
<dbReference type="PANTHER" id="PTHR45138">
    <property type="entry name" value="REGULATORY COMPONENTS OF SENSORY TRANSDUCTION SYSTEM"/>
    <property type="match status" value="1"/>
</dbReference>
<dbReference type="RefSeq" id="WP_076461530.1">
    <property type="nucleotide sequence ID" value="NZ_FTMN01000002.1"/>
</dbReference>